<dbReference type="Pfam" id="PF01420">
    <property type="entry name" value="Methylase_S"/>
    <property type="match status" value="2"/>
</dbReference>
<dbReference type="SUPFAM" id="SSF116734">
    <property type="entry name" value="DNA methylase specificity domain"/>
    <property type="match status" value="2"/>
</dbReference>
<dbReference type="EMBL" id="CP041334">
    <property type="protein sequence ID" value="QKY73037.1"/>
    <property type="molecule type" value="Genomic_DNA"/>
</dbReference>
<dbReference type="InterPro" id="IPR000055">
    <property type="entry name" value="Restrct_endonuc_typeI_TRD"/>
</dbReference>
<name>A0A859II31_GLAPU</name>
<feature type="domain" description="Type I restriction modification DNA specificity" evidence="4">
    <location>
        <begin position="188"/>
        <end position="329"/>
    </location>
</feature>
<evidence type="ECO:0000256" key="1">
    <source>
        <dbReference type="ARBA" id="ARBA00010923"/>
    </source>
</evidence>
<organism evidence="5 6">
    <name type="scientific">Glaesserella parasuis</name>
    <name type="common">Haemophilus parasuis</name>
    <dbReference type="NCBI Taxonomy" id="738"/>
    <lineage>
        <taxon>Bacteria</taxon>
        <taxon>Pseudomonadati</taxon>
        <taxon>Pseudomonadota</taxon>
        <taxon>Gammaproteobacteria</taxon>
        <taxon>Pasteurellales</taxon>
        <taxon>Pasteurellaceae</taxon>
        <taxon>Glaesserella</taxon>
    </lineage>
</organism>
<keyword evidence="3" id="KW-0238">DNA-binding</keyword>
<evidence type="ECO:0000256" key="2">
    <source>
        <dbReference type="ARBA" id="ARBA00022747"/>
    </source>
</evidence>
<keyword evidence="2" id="KW-0680">Restriction system</keyword>
<evidence type="ECO:0000313" key="5">
    <source>
        <dbReference type="EMBL" id="QKY73037.1"/>
    </source>
</evidence>
<proteinExistence type="inferred from homology"/>
<reference evidence="5 6" key="1">
    <citation type="submission" date="2019-06" db="EMBL/GenBank/DDBJ databases">
        <title>Complete genome sequence of Haemophilus parasuis HPS412.</title>
        <authorList>
            <person name="Yang S."/>
            <person name="Huang C."/>
        </authorList>
    </citation>
    <scope>NUCLEOTIDE SEQUENCE [LARGE SCALE GENOMIC DNA]</scope>
    <source>
        <strain evidence="5 6">HPS412</strain>
    </source>
</reference>
<keyword evidence="5" id="KW-0255">Endonuclease</keyword>
<sequence length="366" mass="41243">MQQVKWAEYSCSELFQVVSGSKIKNKSELPEIGNYPVYSSDNNGVVGYTDMPTYICDESRKFYVVFGDHTRTFNIATKSFSILDNVKVLKPLQRVSLRQLLFIISSWKKEIPDLGYARHWKIAKEVKLSLPIKPNANSDKLAQIDFDFMENFISQLEAYLLVTGLKDYTLTAAEQQALADFENGKVVWGEYNLEKLFGKSTRGKRLKSADRIAGDLPFVTAGEAETGVSAFIGNQVEIFKANTTTIDMFGSAKYRNYDYGGDDHIAVVHTENLNKYAAIFMTSAIHKSSYTGKFSYARNFYAKDADELNIQLPTSNQQPDYSFMEILISAVQKLVIKDVVRYADSKIAATKQVIDRLIFGANVICP</sequence>
<evidence type="ECO:0000256" key="3">
    <source>
        <dbReference type="ARBA" id="ARBA00023125"/>
    </source>
</evidence>
<gene>
    <name evidence="5" type="ORF">FLK62_07170</name>
</gene>
<dbReference type="GO" id="GO:0009307">
    <property type="term" value="P:DNA restriction-modification system"/>
    <property type="evidence" value="ECO:0007669"/>
    <property type="project" value="UniProtKB-KW"/>
</dbReference>
<dbReference type="AlphaFoldDB" id="A0A859II31"/>
<feature type="domain" description="Type I restriction modification DNA specificity" evidence="4">
    <location>
        <begin position="4"/>
        <end position="157"/>
    </location>
</feature>
<comment type="similarity">
    <text evidence="1">Belongs to the type-I restriction system S methylase family.</text>
</comment>
<evidence type="ECO:0000313" key="6">
    <source>
        <dbReference type="Proteomes" id="UP000509790"/>
    </source>
</evidence>
<dbReference type="InterPro" id="IPR044946">
    <property type="entry name" value="Restrct_endonuc_typeI_TRD_sf"/>
</dbReference>
<dbReference type="GO" id="GO:0004519">
    <property type="term" value="F:endonuclease activity"/>
    <property type="evidence" value="ECO:0007669"/>
    <property type="project" value="UniProtKB-KW"/>
</dbReference>
<protein>
    <submittedName>
        <fullName evidence="5">Restriction endonuclease</fullName>
    </submittedName>
</protein>
<dbReference type="Proteomes" id="UP000509790">
    <property type="component" value="Chromosome"/>
</dbReference>
<dbReference type="GO" id="GO:0003677">
    <property type="term" value="F:DNA binding"/>
    <property type="evidence" value="ECO:0007669"/>
    <property type="project" value="UniProtKB-KW"/>
</dbReference>
<dbReference type="Gene3D" id="3.90.220.20">
    <property type="entry name" value="DNA methylase specificity domains"/>
    <property type="match status" value="2"/>
</dbReference>
<accession>A0A859II31</accession>
<dbReference type="RefSeq" id="WP_160433853.1">
    <property type="nucleotide sequence ID" value="NZ_JBJDSF010000067.1"/>
</dbReference>
<keyword evidence="5" id="KW-0540">Nuclease</keyword>
<evidence type="ECO:0000259" key="4">
    <source>
        <dbReference type="Pfam" id="PF01420"/>
    </source>
</evidence>
<keyword evidence="5" id="KW-0378">Hydrolase</keyword>
<dbReference type="REBASE" id="404570">
    <property type="entry name" value="S.Gpa412ORF7180P"/>
</dbReference>